<evidence type="ECO:0000313" key="3">
    <source>
        <dbReference type="Proteomes" id="UP000230605"/>
    </source>
</evidence>
<organism evidence="2 3">
    <name type="scientific">Cercospora beticola</name>
    <name type="common">Sugarbeet leaf spot fungus</name>
    <dbReference type="NCBI Taxonomy" id="122368"/>
    <lineage>
        <taxon>Eukaryota</taxon>
        <taxon>Fungi</taxon>
        <taxon>Dikarya</taxon>
        <taxon>Ascomycota</taxon>
        <taxon>Pezizomycotina</taxon>
        <taxon>Dothideomycetes</taxon>
        <taxon>Dothideomycetidae</taxon>
        <taxon>Mycosphaerellales</taxon>
        <taxon>Mycosphaerellaceae</taxon>
        <taxon>Cercospora</taxon>
    </lineage>
</organism>
<feature type="region of interest" description="Disordered" evidence="1">
    <location>
        <begin position="1"/>
        <end position="24"/>
    </location>
</feature>
<sequence length="112" mass="12384">MLATPSAAHWTRAPTAPSSTLACHVSQSTSTKRPRYRSQPSIHQHVSGSLVASSAFLWITGCFVSLFSGSLDLVRPSFGTLDVSISTLLDSWMLRVFRQSRDDHDCIAKDWF</sequence>
<accession>A0A2G5I0X7</accession>
<proteinExistence type="predicted"/>
<dbReference type="AlphaFoldDB" id="A0A2G5I0X7"/>
<gene>
    <name evidence="2" type="ORF">CB0940_06259</name>
</gene>
<dbReference type="Proteomes" id="UP000230605">
    <property type="component" value="Chromosome 2"/>
</dbReference>
<name>A0A2G5I0X7_CERBT</name>
<reference evidence="2 3" key="1">
    <citation type="submission" date="2015-10" db="EMBL/GenBank/DDBJ databases">
        <title>The cercosporin biosynthetic gene cluster was horizontally transferred to several fungal lineages and shown to be expanded in Cercospora beticola based on microsynteny with recipient genomes.</title>
        <authorList>
            <person name="De Jonge R."/>
            <person name="Ebert M.K."/>
            <person name="Suttle J.C."/>
            <person name="Jurick Ii W.M."/>
            <person name="Secor G.A."/>
            <person name="Thomma B.P."/>
            <person name="Van De Peer Y."/>
            <person name="Bolton M.D."/>
        </authorList>
    </citation>
    <scope>NUCLEOTIDE SEQUENCE [LARGE SCALE GENOMIC DNA]</scope>
    <source>
        <strain evidence="2 3">09-40</strain>
    </source>
</reference>
<dbReference type="EMBL" id="LKMD01000102">
    <property type="protein sequence ID" value="PIA98444.1"/>
    <property type="molecule type" value="Genomic_DNA"/>
</dbReference>
<evidence type="ECO:0000256" key="1">
    <source>
        <dbReference type="SAM" id="MobiDB-lite"/>
    </source>
</evidence>
<comment type="caution">
    <text evidence="2">The sequence shown here is derived from an EMBL/GenBank/DDBJ whole genome shotgun (WGS) entry which is preliminary data.</text>
</comment>
<evidence type="ECO:0000313" key="2">
    <source>
        <dbReference type="EMBL" id="PIA98444.1"/>
    </source>
</evidence>
<protein>
    <submittedName>
        <fullName evidence="2">Uncharacterized protein</fullName>
    </submittedName>
</protein>